<protein>
    <submittedName>
        <fullName evidence="2">Uncharacterized protein</fullName>
    </submittedName>
</protein>
<name>A0AA88J6Q2_FICCA</name>
<gene>
    <name evidence="2" type="ORF">TIFTF001_035640</name>
</gene>
<organism evidence="2 3">
    <name type="scientific">Ficus carica</name>
    <name type="common">Common fig</name>
    <dbReference type="NCBI Taxonomy" id="3494"/>
    <lineage>
        <taxon>Eukaryota</taxon>
        <taxon>Viridiplantae</taxon>
        <taxon>Streptophyta</taxon>
        <taxon>Embryophyta</taxon>
        <taxon>Tracheophyta</taxon>
        <taxon>Spermatophyta</taxon>
        <taxon>Magnoliopsida</taxon>
        <taxon>eudicotyledons</taxon>
        <taxon>Gunneridae</taxon>
        <taxon>Pentapetalae</taxon>
        <taxon>rosids</taxon>
        <taxon>fabids</taxon>
        <taxon>Rosales</taxon>
        <taxon>Moraceae</taxon>
        <taxon>Ficeae</taxon>
        <taxon>Ficus</taxon>
    </lineage>
</organism>
<reference evidence="2" key="1">
    <citation type="submission" date="2023-07" db="EMBL/GenBank/DDBJ databases">
        <title>draft genome sequence of fig (Ficus carica).</title>
        <authorList>
            <person name="Takahashi T."/>
            <person name="Nishimura K."/>
        </authorList>
    </citation>
    <scope>NUCLEOTIDE SEQUENCE</scope>
</reference>
<accession>A0AA88J6Q2</accession>
<dbReference type="Gramene" id="FCD_00022103-RA">
    <property type="protein sequence ID" value="FCD_00022103-RA:cds"/>
    <property type="gene ID" value="FCD_00022103"/>
</dbReference>
<sequence length="83" mass="9011">MPIVATRHRRDPVAVVVAVIGEEADRQAKNVIYATTISDECAEDERVSFPGIDTNATATSATTTSDKHDEEFVHVPKEVKLGC</sequence>
<evidence type="ECO:0000313" key="3">
    <source>
        <dbReference type="Proteomes" id="UP001187192"/>
    </source>
</evidence>
<dbReference type="Proteomes" id="UP001187192">
    <property type="component" value="Unassembled WGS sequence"/>
</dbReference>
<feature type="region of interest" description="Disordered" evidence="1">
    <location>
        <begin position="49"/>
        <end position="70"/>
    </location>
</feature>
<comment type="caution">
    <text evidence="2">The sequence shown here is derived from an EMBL/GenBank/DDBJ whole genome shotgun (WGS) entry which is preliminary data.</text>
</comment>
<evidence type="ECO:0000313" key="2">
    <source>
        <dbReference type="EMBL" id="GMN66573.1"/>
    </source>
</evidence>
<dbReference type="AlphaFoldDB" id="A0AA88J6Q2"/>
<dbReference type="EMBL" id="BTGU01000339">
    <property type="protein sequence ID" value="GMN66573.1"/>
    <property type="molecule type" value="Genomic_DNA"/>
</dbReference>
<feature type="compositionally biased region" description="Low complexity" evidence="1">
    <location>
        <begin position="54"/>
        <end position="64"/>
    </location>
</feature>
<proteinExistence type="predicted"/>
<keyword evidence="3" id="KW-1185">Reference proteome</keyword>
<evidence type="ECO:0000256" key="1">
    <source>
        <dbReference type="SAM" id="MobiDB-lite"/>
    </source>
</evidence>